<comment type="similarity">
    <text evidence="2">Belongs to the glycosyltransferase 2 family.</text>
</comment>
<evidence type="ECO:0000259" key="6">
    <source>
        <dbReference type="Pfam" id="PF00535"/>
    </source>
</evidence>
<feature type="region of interest" description="Disordered" evidence="5">
    <location>
        <begin position="410"/>
        <end position="454"/>
    </location>
</feature>
<evidence type="ECO:0000256" key="5">
    <source>
        <dbReference type="SAM" id="MobiDB-lite"/>
    </source>
</evidence>
<keyword evidence="3" id="KW-0328">Glycosyltransferase</keyword>
<keyword evidence="8" id="KW-1185">Reference proteome</keyword>
<evidence type="ECO:0000313" key="8">
    <source>
        <dbReference type="Proteomes" id="UP000291591"/>
    </source>
</evidence>
<proteinExistence type="inferred from homology"/>
<dbReference type="Proteomes" id="UP000291591">
    <property type="component" value="Unassembled WGS sequence"/>
</dbReference>
<feature type="compositionally biased region" description="Basic and acidic residues" evidence="5">
    <location>
        <begin position="428"/>
        <end position="438"/>
    </location>
</feature>
<evidence type="ECO:0000256" key="4">
    <source>
        <dbReference type="ARBA" id="ARBA00022679"/>
    </source>
</evidence>
<accession>A0A4Q7UTL0</accession>
<dbReference type="InterPro" id="IPR001173">
    <property type="entry name" value="Glyco_trans_2-like"/>
</dbReference>
<evidence type="ECO:0000313" key="7">
    <source>
        <dbReference type="EMBL" id="RZT85065.1"/>
    </source>
</evidence>
<dbReference type="InterPro" id="IPR029044">
    <property type="entry name" value="Nucleotide-diphossugar_trans"/>
</dbReference>
<name>A0A4Q7UTL0_PSEST</name>
<evidence type="ECO:0000256" key="3">
    <source>
        <dbReference type="ARBA" id="ARBA00022676"/>
    </source>
</evidence>
<keyword evidence="4 7" id="KW-0808">Transferase</keyword>
<dbReference type="Gene3D" id="3.90.550.10">
    <property type="entry name" value="Spore Coat Polysaccharide Biosynthesis Protein SpsA, Chain A"/>
    <property type="match status" value="1"/>
</dbReference>
<dbReference type="OrthoDB" id="3180470at2"/>
<dbReference type="EMBL" id="SHKL01000001">
    <property type="protein sequence ID" value="RZT85065.1"/>
    <property type="molecule type" value="Genomic_DNA"/>
</dbReference>
<dbReference type="AlphaFoldDB" id="A0A4Q7UTL0"/>
<evidence type="ECO:0000256" key="2">
    <source>
        <dbReference type="ARBA" id="ARBA00006739"/>
    </source>
</evidence>
<dbReference type="PANTHER" id="PTHR43179:SF12">
    <property type="entry name" value="GALACTOFURANOSYLTRANSFERASE GLFT2"/>
    <property type="match status" value="1"/>
</dbReference>
<gene>
    <name evidence="7" type="ORF">EV383_1929</name>
</gene>
<reference evidence="7 8" key="1">
    <citation type="submission" date="2019-02" db="EMBL/GenBank/DDBJ databases">
        <title>Sequencing the genomes of 1000 actinobacteria strains.</title>
        <authorList>
            <person name="Klenk H.-P."/>
        </authorList>
    </citation>
    <scope>NUCLEOTIDE SEQUENCE [LARGE SCALE GENOMIC DNA]</scope>
    <source>
        <strain evidence="7 8">DSM 45779</strain>
    </source>
</reference>
<comment type="pathway">
    <text evidence="1">Cell wall biogenesis; cell wall polysaccharide biosynthesis.</text>
</comment>
<dbReference type="PANTHER" id="PTHR43179">
    <property type="entry name" value="RHAMNOSYLTRANSFERASE WBBL"/>
    <property type="match status" value="1"/>
</dbReference>
<dbReference type="GO" id="GO:0016757">
    <property type="term" value="F:glycosyltransferase activity"/>
    <property type="evidence" value="ECO:0007669"/>
    <property type="project" value="UniProtKB-KW"/>
</dbReference>
<evidence type="ECO:0000256" key="1">
    <source>
        <dbReference type="ARBA" id="ARBA00004776"/>
    </source>
</evidence>
<organism evidence="7 8">
    <name type="scientific">Pseudonocardia sediminis</name>
    <dbReference type="NCBI Taxonomy" id="1397368"/>
    <lineage>
        <taxon>Bacteria</taxon>
        <taxon>Bacillati</taxon>
        <taxon>Actinomycetota</taxon>
        <taxon>Actinomycetes</taxon>
        <taxon>Pseudonocardiales</taxon>
        <taxon>Pseudonocardiaceae</taxon>
        <taxon>Pseudonocardia</taxon>
    </lineage>
</organism>
<feature type="domain" description="Glycosyltransferase 2-like" evidence="6">
    <location>
        <begin position="89"/>
        <end position="233"/>
    </location>
</feature>
<feature type="compositionally biased region" description="Pro residues" evidence="5">
    <location>
        <begin position="443"/>
        <end position="454"/>
    </location>
</feature>
<dbReference type="Pfam" id="PF00535">
    <property type="entry name" value="Glycos_transf_2"/>
    <property type="match status" value="1"/>
</dbReference>
<protein>
    <submittedName>
        <fullName evidence="7">Glycosyl transferase family 2</fullName>
    </submittedName>
</protein>
<comment type="caution">
    <text evidence="7">The sequence shown here is derived from an EMBL/GenBank/DDBJ whole genome shotgun (WGS) entry which is preliminary data.</text>
</comment>
<sequence>MTVPGPGAIWVGQTERRRPAGVLPPGVMVARHFVAARLLVTAGGVPVGQVDVPLRAGAASPAAVAAAVAAGTGATPDPAPPPVSDEPLTVVVATRDRPGSVDRCVRAILAGDHPAVTVLVVDNDPPDDRTEQVVRRIDTEMYAGRPSPVHYVREMRRGASAGRNRGLLDARTPVVAFTDDDTEPDRSWASRISGAFAADPELTGISGPVLAARLGTPQEQAADTALAWNKGYEPRRFSLDEPPEDSAVFPFSPGLFGIGANMAVRRDAVLRLGSFDEALGPGAETRGGEDIELLVRIVLDGQVLGYVPSAFVWHHHRPGDDELRAQMRGYALGLGAFLGKVALDPRARAVALRRAPAALARLRHVIRRESGEDAGGGSDAARDALPSGAGRRKLRGLLSGPVLYVRARRRVRDSDGSAPPMTFPVDRPAADVPERSPDVADPPAGPPADRPPAA</sequence>
<dbReference type="SUPFAM" id="SSF53448">
    <property type="entry name" value="Nucleotide-diphospho-sugar transferases"/>
    <property type="match status" value="1"/>
</dbReference>